<dbReference type="AlphaFoldDB" id="A0A0A0B5W6"/>
<evidence type="ECO:0000313" key="4">
    <source>
        <dbReference type="Proteomes" id="UP000029833"/>
    </source>
</evidence>
<dbReference type="InterPro" id="IPR000326">
    <property type="entry name" value="PAP2/HPO"/>
</dbReference>
<organism evidence="3 4">
    <name type="scientific">Cellulomonas cellasea DSM 20118</name>
    <dbReference type="NCBI Taxonomy" id="1408250"/>
    <lineage>
        <taxon>Bacteria</taxon>
        <taxon>Bacillati</taxon>
        <taxon>Actinomycetota</taxon>
        <taxon>Actinomycetes</taxon>
        <taxon>Micrococcales</taxon>
        <taxon>Cellulomonadaceae</taxon>
        <taxon>Cellulomonas</taxon>
    </lineage>
</organism>
<dbReference type="STRING" id="1408250.Q760_18600"/>
<evidence type="ECO:0000259" key="2">
    <source>
        <dbReference type="SMART" id="SM00014"/>
    </source>
</evidence>
<dbReference type="Gene3D" id="1.20.144.10">
    <property type="entry name" value="Phosphatidic acid phosphatase type 2/haloperoxidase"/>
    <property type="match status" value="1"/>
</dbReference>
<comment type="caution">
    <text evidence="3">The sequence shown here is derived from an EMBL/GenBank/DDBJ whole genome shotgun (WGS) entry which is preliminary data.</text>
</comment>
<feature type="transmembrane region" description="Helical" evidence="1">
    <location>
        <begin position="173"/>
        <end position="192"/>
    </location>
</feature>
<dbReference type="RefSeq" id="WP_034631796.1">
    <property type="nucleotide sequence ID" value="NZ_AXNT01000096.1"/>
</dbReference>
<dbReference type="Proteomes" id="UP000029833">
    <property type="component" value="Unassembled WGS sequence"/>
</dbReference>
<sequence>MSFVHRYAQDTSRPTLRSAGGDLARRALAPAVGLWAVIVGLGTLIRGPLDDLPTEDTLNAELAADRTPTMDQVTALWSNVGATLFIIVTCLLVIALVWWRTKEWWLAVVPGIAVSVQAAVFVTAAAVVGRERPSVEKLDEAPPTSSFPSGHVGASTAFYLTLALLSRRIANPTLRWLATAVCLLVPVLVAYARLYRGMHHLTDVLVGVLNGVVCAGLAWHYLRRREPRTSRGRARAAAAR</sequence>
<accession>A0A0A0B5W6</accession>
<dbReference type="InterPro" id="IPR036938">
    <property type="entry name" value="PAP2/HPO_sf"/>
</dbReference>
<feature type="transmembrane region" description="Helical" evidence="1">
    <location>
        <begin position="27"/>
        <end position="45"/>
    </location>
</feature>
<keyword evidence="1" id="KW-1133">Transmembrane helix</keyword>
<feature type="transmembrane region" description="Helical" evidence="1">
    <location>
        <begin position="204"/>
        <end position="222"/>
    </location>
</feature>
<feature type="transmembrane region" description="Helical" evidence="1">
    <location>
        <begin position="148"/>
        <end position="166"/>
    </location>
</feature>
<proteinExistence type="predicted"/>
<evidence type="ECO:0000256" key="1">
    <source>
        <dbReference type="SAM" id="Phobius"/>
    </source>
</evidence>
<dbReference type="EMBL" id="AXNT01000096">
    <property type="protein sequence ID" value="KGM01573.1"/>
    <property type="molecule type" value="Genomic_DNA"/>
</dbReference>
<dbReference type="PANTHER" id="PTHR14969">
    <property type="entry name" value="SPHINGOSINE-1-PHOSPHATE PHOSPHOHYDROLASE"/>
    <property type="match status" value="1"/>
</dbReference>
<feature type="transmembrane region" description="Helical" evidence="1">
    <location>
        <begin position="105"/>
        <end position="128"/>
    </location>
</feature>
<gene>
    <name evidence="3" type="ORF">Q760_18600</name>
</gene>
<protein>
    <submittedName>
        <fullName evidence="3">Phospholipid phosphatase</fullName>
    </submittedName>
</protein>
<keyword evidence="1" id="KW-0472">Membrane</keyword>
<dbReference type="SMART" id="SM00014">
    <property type="entry name" value="acidPPc"/>
    <property type="match status" value="1"/>
</dbReference>
<dbReference type="OrthoDB" id="5289372at2"/>
<reference evidence="3 4" key="1">
    <citation type="submission" date="2013-10" db="EMBL/GenBank/DDBJ databases">
        <authorList>
            <person name="Wang G."/>
            <person name="Zhuang W."/>
        </authorList>
    </citation>
    <scope>NUCLEOTIDE SEQUENCE [LARGE SCALE GENOMIC DNA]</scope>
    <source>
        <strain evidence="3 4">DSM 20118</strain>
    </source>
</reference>
<evidence type="ECO:0000313" key="3">
    <source>
        <dbReference type="EMBL" id="KGM01573.1"/>
    </source>
</evidence>
<dbReference type="SUPFAM" id="SSF48317">
    <property type="entry name" value="Acid phosphatase/Vanadium-dependent haloperoxidase"/>
    <property type="match status" value="1"/>
</dbReference>
<dbReference type="Pfam" id="PF01569">
    <property type="entry name" value="PAP2"/>
    <property type="match status" value="1"/>
</dbReference>
<dbReference type="PANTHER" id="PTHR14969:SF13">
    <property type="entry name" value="AT30094P"/>
    <property type="match status" value="1"/>
</dbReference>
<feature type="transmembrane region" description="Helical" evidence="1">
    <location>
        <begin position="76"/>
        <end position="98"/>
    </location>
</feature>
<name>A0A0A0B5W6_9CELL</name>
<feature type="domain" description="Phosphatidic acid phosphatase type 2/haloperoxidase" evidence="2">
    <location>
        <begin position="105"/>
        <end position="219"/>
    </location>
</feature>
<keyword evidence="1" id="KW-0812">Transmembrane</keyword>
<keyword evidence="4" id="KW-1185">Reference proteome</keyword>